<dbReference type="CDD" id="cd00158">
    <property type="entry name" value="RHOD"/>
    <property type="match status" value="1"/>
</dbReference>
<dbReference type="Proteomes" id="UP001595868">
    <property type="component" value="Unassembled WGS sequence"/>
</dbReference>
<evidence type="ECO:0000313" key="4">
    <source>
        <dbReference type="Proteomes" id="UP001595868"/>
    </source>
</evidence>
<dbReference type="RefSeq" id="WP_377551949.1">
    <property type="nucleotide sequence ID" value="NZ_JBHSBN010000030.1"/>
</dbReference>
<dbReference type="PROSITE" id="PS50206">
    <property type="entry name" value="RHODANESE_3"/>
    <property type="match status" value="1"/>
</dbReference>
<protein>
    <submittedName>
        <fullName evidence="3">Rhodanese-like domain-containing protein</fullName>
    </submittedName>
</protein>
<feature type="region of interest" description="Disordered" evidence="1">
    <location>
        <begin position="76"/>
        <end position="97"/>
    </location>
</feature>
<dbReference type="SUPFAM" id="SSF52821">
    <property type="entry name" value="Rhodanese/Cell cycle control phosphatase"/>
    <property type="match status" value="1"/>
</dbReference>
<evidence type="ECO:0000259" key="2">
    <source>
        <dbReference type="PROSITE" id="PS50206"/>
    </source>
</evidence>
<dbReference type="InterPro" id="IPR036873">
    <property type="entry name" value="Rhodanese-like_dom_sf"/>
</dbReference>
<sequence>MGRRGGVAPVIDVREPSEYADGHVPGARCVPLSSRRRCQISDRLIAAAEARFQTFPIAGRSTEEVLRMPCTKCDVDLAGGATSPRTTRRPSPSRPPP</sequence>
<proteinExistence type="predicted"/>
<feature type="domain" description="Rhodanese" evidence="2">
    <location>
        <begin position="4"/>
        <end position="34"/>
    </location>
</feature>
<dbReference type="EMBL" id="JBHSBN010000030">
    <property type="protein sequence ID" value="MFC4109915.1"/>
    <property type="molecule type" value="Genomic_DNA"/>
</dbReference>
<reference evidence="4" key="1">
    <citation type="journal article" date="2019" name="Int. J. Syst. Evol. Microbiol.">
        <title>The Global Catalogue of Microorganisms (GCM) 10K type strain sequencing project: providing services to taxonomists for standard genome sequencing and annotation.</title>
        <authorList>
            <consortium name="The Broad Institute Genomics Platform"/>
            <consortium name="The Broad Institute Genome Sequencing Center for Infectious Disease"/>
            <person name="Wu L."/>
            <person name="Ma J."/>
        </authorList>
    </citation>
    <scope>NUCLEOTIDE SEQUENCE [LARGE SCALE GENOMIC DNA]</scope>
    <source>
        <strain evidence="4">2902at01</strain>
    </source>
</reference>
<dbReference type="Pfam" id="PF00581">
    <property type="entry name" value="Rhodanese"/>
    <property type="match status" value="1"/>
</dbReference>
<accession>A0ABV8KUU3</accession>
<dbReference type="Gene3D" id="3.40.250.10">
    <property type="entry name" value="Rhodanese-like domain"/>
    <property type="match status" value="1"/>
</dbReference>
<name>A0ABV8KUU3_9ACTN</name>
<evidence type="ECO:0000313" key="3">
    <source>
        <dbReference type="EMBL" id="MFC4109915.1"/>
    </source>
</evidence>
<dbReference type="InterPro" id="IPR001763">
    <property type="entry name" value="Rhodanese-like_dom"/>
</dbReference>
<organism evidence="3 4">
    <name type="scientific">Micromonospora zhanjiangensis</name>
    <dbReference type="NCBI Taxonomy" id="1522057"/>
    <lineage>
        <taxon>Bacteria</taxon>
        <taxon>Bacillati</taxon>
        <taxon>Actinomycetota</taxon>
        <taxon>Actinomycetes</taxon>
        <taxon>Micromonosporales</taxon>
        <taxon>Micromonosporaceae</taxon>
        <taxon>Micromonospora</taxon>
    </lineage>
</organism>
<evidence type="ECO:0000256" key="1">
    <source>
        <dbReference type="SAM" id="MobiDB-lite"/>
    </source>
</evidence>
<comment type="caution">
    <text evidence="3">The sequence shown here is derived from an EMBL/GenBank/DDBJ whole genome shotgun (WGS) entry which is preliminary data.</text>
</comment>
<keyword evidence="4" id="KW-1185">Reference proteome</keyword>
<gene>
    <name evidence="3" type="ORF">ACFOX0_28805</name>
</gene>